<protein>
    <submittedName>
        <fullName evidence="2">Uncharacterized protein</fullName>
    </submittedName>
</protein>
<feature type="region of interest" description="Disordered" evidence="1">
    <location>
        <begin position="1"/>
        <end position="79"/>
    </location>
</feature>
<feature type="compositionally biased region" description="Polar residues" evidence="1">
    <location>
        <begin position="20"/>
        <end position="36"/>
    </location>
</feature>
<dbReference type="AlphaFoldDB" id="A0AAD4GZ97"/>
<reference evidence="2" key="2">
    <citation type="submission" date="2020-02" db="EMBL/GenBank/DDBJ databases">
        <authorList>
            <person name="Gilchrist C.L.M."/>
            <person name="Chooi Y.-H."/>
        </authorList>
    </citation>
    <scope>NUCLEOTIDE SEQUENCE</scope>
    <source>
        <strain evidence="2">MST-FP2251</strain>
    </source>
</reference>
<evidence type="ECO:0000256" key="1">
    <source>
        <dbReference type="SAM" id="MobiDB-lite"/>
    </source>
</evidence>
<keyword evidence="3" id="KW-1185">Reference proteome</keyword>
<evidence type="ECO:0000313" key="2">
    <source>
        <dbReference type="EMBL" id="KAF9894520.1"/>
    </source>
</evidence>
<feature type="compositionally biased region" description="Low complexity" evidence="1">
    <location>
        <begin position="1"/>
        <end position="19"/>
    </location>
</feature>
<sequence length="105" mass="11206">MSDSQGNSSSSYFYSSSTSATDGTTRSGHRYTTSARTAPDGETTVRTTHQDLGEPPVVEEYRYDGRGQDLLPESGTSAGGVRRITEVDEEPSSIYGSGMAGREDV</sequence>
<accession>A0AAD4GZ97</accession>
<dbReference type="EMBL" id="VCAU01000003">
    <property type="protein sequence ID" value="KAF9894520.1"/>
    <property type="molecule type" value="Genomic_DNA"/>
</dbReference>
<reference evidence="2" key="1">
    <citation type="journal article" date="2019" name="Beilstein J. Org. Chem.">
        <title>Nanangenines: drimane sesquiterpenoids as the dominant metabolite cohort of a novel Australian fungus, Aspergillus nanangensis.</title>
        <authorList>
            <person name="Lacey H.J."/>
            <person name="Gilchrist C.L.M."/>
            <person name="Crombie A."/>
            <person name="Kalaitzis J.A."/>
            <person name="Vuong D."/>
            <person name="Rutledge P.J."/>
            <person name="Turner P."/>
            <person name="Pitt J.I."/>
            <person name="Lacey E."/>
            <person name="Chooi Y.H."/>
            <person name="Piggott A.M."/>
        </authorList>
    </citation>
    <scope>NUCLEOTIDE SEQUENCE</scope>
    <source>
        <strain evidence="2">MST-FP2251</strain>
    </source>
</reference>
<gene>
    <name evidence="2" type="ORF">FE257_006404</name>
</gene>
<name>A0AAD4GZ97_ASPNN</name>
<dbReference type="Proteomes" id="UP001194746">
    <property type="component" value="Unassembled WGS sequence"/>
</dbReference>
<proteinExistence type="predicted"/>
<organism evidence="2 3">
    <name type="scientific">Aspergillus nanangensis</name>
    <dbReference type="NCBI Taxonomy" id="2582783"/>
    <lineage>
        <taxon>Eukaryota</taxon>
        <taxon>Fungi</taxon>
        <taxon>Dikarya</taxon>
        <taxon>Ascomycota</taxon>
        <taxon>Pezizomycotina</taxon>
        <taxon>Eurotiomycetes</taxon>
        <taxon>Eurotiomycetidae</taxon>
        <taxon>Eurotiales</taxon>
        <taxon>Aspergillaceae</taxon>
        <taxon>Aspergillus</taxon>
        <taxon>Aspergillus subgen. Circumdati</taxon>
    </lineage>
</organism>
<comment type="caution">
    <text evidence="2">The sequence shown here is derived from an EMBL/GenBank/DDBJ whole genome shotgun (WGS) entry which is preliminary data.</text>
</comment>
<evidence type="ECO:0000313" key="3">
    <source>
        <dbReference type="Proteomes" id="UP001194746"/>
    </source>
</evidence>